<proteinExistence type="predicted"/>
<dbReference type="InterPro" id="IPR007433">
    <property type="entry name" value="DUF481"/>
</dbReference>
<keyword evidence="3" id="KW-1185">Reference proteome</keyword>
<dbReference type="OrthoDB" id="5292716at2"/>
<dbReference type="Pfam" id="PF04338">
    <property type="entry name" value="DUF481"/>
    <property type="match status" value="1"/>
</dbReference>
<protein>
    <submittedName>
        <fullName evidence="2">Putative salt-induced outer membrane protein</fullName>
    </submittedName>
</protein>
<feature type="signal peptide" evidence="1">
    <location>
        <begin position="1"/>
        <end position="23"/>
    </location>
</feature>
<evidence type="ECO:0000256" key="1">
    <source>
        <dbReference type="SAM" id="SignalP"/>
    </source>
</evidence>
<dbReference type="AlphaFoldDB" id="A0A1M4V1U8"/>
<dbReference type="RefSeq" id="WP_072820003.1">
    <property type="nucleotide sequence ID" value="NZ_FQUJ01000003.1"/>
</dbReference>
<sequence length="249" mass="27711">MPRVRLAATLLISALLHSTSVHAASFYAPPAPEDDAPVFSGQAELGYTHLSGNTDSETLIAKGRLTWLTGRLTHSLRGETRKVEEDDETSAERYLLAGRERYDFDGPHYLFGFARWERDRFSGYRYQTTLIGGYGRQLLTGPTHTLSVEAGPGYRRDALENGEVKNLAVGYGALDYEWEISEGTNFQQELSVEGTRENVTTRSFTAITTQLNASLALRISHEIKNNSDPPDDAEVDTDRTTAASLLYNW</sequence>
<organism evidence="2 3">
    <name type="scientific">Modicisalibacter ilicicola DSM 19980</name>
    <dbReference type="NCBI Taxonomy" id="1121942"/>
    <lineage>
        <taxon>Bacteria</taxon>
        <taxon>Pseudomonadati</taxon>
        <taxon>Pseudomonadota</taxon>
        <taxon>Gammaproteobacteria</taxon>
        <taxon>Oceanospirillales</taxon>
        <taxon>Halomonadaceae</taxon>
        <taxon>Modicisalibacter</taxon>
    </lineage>
</organism>
<feature type="chain" id="PRO_5013019369" evidence="1">
    <location>
        <begin position="24"/>
        <end position="249"/>
    </location>
</feature>
<accession>A0A1M4V1U8</accession>
<dbReference type="EMBL" id="FQUJ01000003">
    <property type="protein sequence ID" value="SHE62956.1"/>
    <property type="molecule type" value="Genomic_DNA"/>
</dbReference>
<reference evidence="2 3" key="1">
    <citation type="submission" date="2016-11" db="EMBL/GenBank/DDBJ databases">
        <authorList>
            <person name="Jaros S."/>
            <person name="Januszkiewicz K."/>
            <person name="Wedrychowicz H."/>
        </authorList>
    </citation>
    <scope>NUCLEOTIDE SEQUENCE [LARGE SCALE GENOMIC DNA]</scope>
    <source>
        <strain evidence="2 3">DSM 19980</strain>
    </source>
</reference>
<dbReference type="Proteomes" id="UP000184346">
    <property type="component" value="Unassembled WGS sequence"/>
</dbReference>
<evidence type="ECO:0000313" key="3">
    <source>
        <dbReference type="Proteomes" id="UP000184346"/>
    </source>
</evidence>
<gene>
    <name evidence="2" type="ORF">SAMN02745148_00829</name>
</gene>
<keyword evidence="1" id="KW-0732">Signal</keyword>
<name>A0A1M4V1U8_9GAMM</name>
<dbReference type="STRING" id="1121942.SAMN02745148_00829"/>
<evidence type="ECO:0000313" key="2">
    <source>
        <dbReference type="EMBL" id="SHE62956.1"/>
    </source>
</evidence>